<keyword evidence="2 4" id="KW-0689">Ribosomal protein</keyword>
<evidence type="ECO:0000256" key="4">
    <source>
        <dbReference type="HAMAP-Rule" id="MF_01368"/>
    </source>
</evidence>
<dbReference type="GO" id="GO:0022625">
    <property type="term" value="C:cytosolic large ribosomal subunit"/>
    <property type="evidence" value="ECO:0007669"/>
    <property type="project" value="TreeGrafter"/>
</dbReference>
<evidence type="ECO:0000256" key="1">
    <source>
        <dbReference type="ARBA" id="ARBA00008777"/>
    </source>
</evidence>
<proteinExistence type="inferred from homology"/>
<dbReference type="InterPro" id="IPR000456">
    <property type="entry name" value="Ribosomal_bL17"/>
</dbReference>
<dbReference type="GO" id="GO:0003735">
    <property type="term" value="F:structural constituent of ribosome"/>
    <property type="evidence" value="ECO:0007669"/>
    <property type="project" value="InterPro"/>
</dbReference>
<dbReference type="AlphaFoldDB" id="A0A518IKA4"/>
<sequence length="245" mass="27476">MRHRMRGRKLGRNASHRKAMFRNMAVSLIKTVRIDEEAENAPKVSGRITTTVQKAKELRPFIEKLITLAKKAQPHIENAAQFATSADKNSSEWKTWRESDQWIQWNQAMAPALNYRRRAFADLRDNEAVDILFDEIAERFAERTGGYTRIVRLATVRLGDAGVQAIIEFVGERDRVKPTKRSASLDTSSEAATEEPEAATEEPEAATEEPEAATEEEAPADESAETAAEESAEATDTEEDKEKEA</sequence>
<accession>A0A518IKA4</accession>
<feature type="region of interest" description="Disordered" evidence="5">
    <location>
        <begin position="177"/>
        <end position="245"/>
    </location>
</feature>
<dbReference type="KEGG" id="gfm:Enr17x_55950"/>
<dbReference type="Gene3D" id="3.90.1030.10">
    <property type="entry name" value="Ribosomal protein L17"/>
    <property type="match status" value="1"/>
</dbReference>
<keyword evidence="7" id="KW-1185">Reference proteome</keyword>
<reference evidence="6 7" key="1">
    <citation type="submission" date="2019-03" db="EMBL/GenBank/DDBJ databases">
        <title>Deep-cultivation of Planctomycetes and their phenomic and genomic characterization uncovers novel biology.</title>
        <authorList>
            <person name="Wiegand S."/>
            <person name="Jogler M."/>
            <person name="Boedeker C."/>
            <person name="Pinto D."/>
            <person name="Vollmers J."/>
            <person name="Rivas-Marin E."/>
            <person name="Kohn T."/>
            <person name="Peeters S.H."/>
            <person name="Heuer A."/>
            <person name="Rast P."/>
            <person name="Oberbeckmann S."/>
            <person name="Bunk B."/>
            <person name="Jeske O."/>
            <person name="Meyerdierks A."/>
            <person name="Storesund J.E."/>
            <person name="Kallscheuer N."/>
            <person name="Luecker S."/>
            <person name="Lage O.M."/>
            <person name="Pohl T."/>
            <person name="Merkel B.J."/>
            <person name="Hornburger P."/>
            <person name="Mueller R.-W."/>
            <person name="Bruemmer F."/>
            <person name="Labrenz M."/>
            <person name="Spormann A.M."/>
            <person name="Op den Camp H."/>
            <person name="Overmann J."/>
            <person name="Amann R."/>
            <person name="Jetten M.S.M."/>
            <person name="Mascher T."/>
            <person name="Medema M.H."/>
            <person name="Devos D.P."/>
            <person name="Kaster A.-K."/>
            <person name="Ovreas L."/>
            <person name="Rohde M."/>
            <person name="Galperin M.Y."/>
            <person name="Jogler C."/>
        </authorList>
    </citation>
    <scope>NUCLEOTIDE SEQUENCE [LARGE SCALE GENOMIC DNA]</scope>
    <source>
        <strain evidence="6 7">Enr17</strain>
    </source>
</reference>
<dbReference type="PROSITE" id="PS01167">
    <property type="entry name" value="RIBOSOMAL_L17"/>
    <property type="match status" value="1"/>
</dbReference>
<keyword evidence="3 4" id="KW-0687">Ribonucleoprotein</keyword>
<name>A0A518IKA4_9PLAN</name>
<organism evidence="6 7">
    <name type="scientific">Gimesia fumaroli</name>
    <dbReference type="NCBI Taxonomy" id="2527976"/>
    <lineage>
        <taxon>Bacteria</taxon>
        <taxon>Pseudomonadati</taxon>
        <taxon>Planctomycetota</taxon>
        <taxon>Planctomycetia</taxon>
        <taxon>Planctomycetales</taxon>
        <taxon>Planctomycetaceae</taxon>
        <taxon>Gimesia</taxon>
    </lineage>
</organism>
<comment type="similarity">
    <text evidence="1 4">Belongs to the bacterial ribosomal protein bL17 family.</text>
</comment>
<dbReference type="EMBL" id="CP037452">
    <property type="protein sequence ID" value="QDV53520.1"/>
    <property type="molecule type" value="Genomic_DNA"/>
</dbReference>
<dbReference type="GO" id="GO:0006412">
    <property type="term" value="P:translation"/>
    <property type="evidence" value="ECO:0007669"/>
    <property type="project" value="UniProtKB-UniRule"/>
</dbReference>
<dbReference type="RefSeq" id="WP_198000827.1">
    <property type="nucleotide sequence ID" value="NZ_CP037452.1"/>
</dbReference>
<evidence type="ECO:0000256" key="2">
    <source>
        <dbReference type="ARBA" id="ARBA00022980"/>
    </source>
</evidence>
<gene>
    <name evidence="4 6" type="primary">rplQ</name>
    <name evidence="6" type="ORF">Enr17x_55950</name>
</gene>
<dbReference type="HAMAP" id="MF_01368">
    <property type="entry name" value="Ribosomal_bL17"/>
    <property type="match status" value="1"/>
</dbReference>
<evidence type="ECO:0000313" key="6">
    <source>
        <dbReference type="EMBL" id="QDV53520.1"/>
    </source>
</evidence>
<comment type="subunit">
    <text evidence="4">Part of the 50S ribosomal subunit. Contacts protein L32.</text>
</comment>
<dbReference type="Proteomes" id="UP000318313">
    <property type="component" value="Chromosome"/>
</dbReference>
<dbReference type="SUPFAM" id="SSF64263">
    <property type="entry name" value="Prokaryotic ribosomal protein L17"/>
    <property type="match status" value="1"/>
</dbReference>
<dbReference type="PANTHER" id="PTHR14413">
    <property type="entry name" value="RIBOSOMAL PROTEIN L17"/>
    <property type="match status" value="1"/>
</dbReference>
<evidence type="ECO:0000256" key="5">
    <source>
        <dbReference type="SAM" id="MobiDB-lite"/>
    </source>
</evidence>
<protein>
    <recommendedName>
        <fullName evidence="4">Large ribosomal subunit protein bL17</fullName>
    </recommendedName>
</protein>
<feature type="compositionally biased region" description="Acidic residues" evidence="5">
    <location>
        <begin position="192"/>
        <end position="239"/>
    </location>
</feature>
<dbReference type="Pfam" id="PF01196">
    <property type="entry name" value="Ribosomal_L17"/>
    <property type="match status" value="1"/>
</dbReference>
<evidence type="ECO:0000256" key="3">
    <source>
        <dbReference type="ARBA" id="ARBA00023274"/>
    </source>
</evidence>
<dbReference type="InterPro" id="IPR036373">
    <property type="entry name" value="Ribosomal_bL17_sf"/>
</dbReference>
<dbReference type="PANTHER" id="PTHR14413:SF16">
    <property type="entry name" value="LARGE RIBOSOMAL SUBUNIT PROTEIN BL17M"/>
    <property type="match status" value="1"/>
</dbReference>
<evidence type="ECO:0000313" key="7">
    <source>
        <dbReference type="Proteomes" id="UP000318313"/>
    </source>
</evidence>
<dbReference type="InterPro" id="IPR047859">
    <property type="entry name" value="Ribosomal_bL17_CS"/>
</dbReference>